<gene>
    <name evidence="9" type="ORF">IAC87_01745</name>
</gene>
<accession>A0A9D9IZW5</accession>
<feature type="transmembrane region" description="Helical" evidence="6">
    <location>
        <begin position="319"/>
        <end position="339"/>
    </location>
</feature>
<dbReference type="InterPro" id="IPR050250">
    <property type="entry name" value="Macrolide_Exporter_MacB"/>
</dbReference>
<keyword evidence="5 6" id="KW-0472">Membrane</keyword>
<evidence type="ECO:0000256" key="5">
    <source>
        <dbReference type="ARBA" id="ARBA00023136"/>
    </source>
</evidence>
<feature type="transmembrane region" description="Helical" evidence="6">
    <location>
        <begin position="351"/>
        <end position="373"/>
    </location>
</feature>
<dbReference type="PANTHER" id="PTHR30572:SF18">
    <property type="entry name" value="ABC-TYPE MACROLIDE FAMILY EXPORT SYSTEM PERMEASE COMPONENT 2"/>
    <property type="match status" value="1"/>
</dbReference>
<dbReference type="PANTHER" id="PTHR30572">
    <property type="entry name" value="MEMBRANE COMPONENT OF TRANSPORTER-RELATED"/>
    <property type="match status" value="1"/>
</dbReference>
<feature type="transmembrane region" description="Helical" evidence="6">
    <location>
        <begin position="265"/>
        <end position="294"/>
    </location>
</feature>
<dbReference type="Pfam" id="PF02687">
    <property type="entry name" value="FtsX"/>
    <property type="match status" value="1"/>
</dbReference>
<evidence type="ECO:0000256" key="3">
    <source>
        <dbReference type="ARBA" id="ARBA00022692"/>
    </source>
</evidence>
<dbReference type="GO" id="GO:0005886">
    <property type="term" value="C:plasma membrane"/>
    <property type="evidence" value="ECO:0007669"/>
    <property type="project" value="UniProtKB-SubCell"/>
</dbReference>
<evidence type="ECO:0000256" key="4">
    <source>
        <dbReference type="ARBA" id="ARBA00022989"/>
    </source>
</evidence>
<feature type="domain" description="ABC3 transporter permease C-terminal" evidence="7">
    <location>
        <begin position="672"/>
        <end position="785"/>
    </location>
</feature>
<keyword evidence="2" id="KW-1003">Cell membrane</keyword>
<organism evidence="9 10">
    <name type="scientific">Candidatus Merdivivens faecigallinarum</name>
    <dbReference type="NCBI Taxonomy" id="2840871"/>
    <lineage>
        <taxon>Bacteria</taxon>
        <taxon>Pseudomonadati</taxon>
        <taxon>Bacteroidota</taxon>
        <taxon>Bacteroidia</taxon>
        <taxon>Bacteroidales</taxon>
        <taxon>Muribaculaceae</taxon>
        <taxon>Muribaculaceae incertae sedis</taxon>
        <taxon>Candidatus Merdivivens</taxon>
    </lineage>
</organism>
<dbReference type="EMBL" id="JADILY010000034">
    <property type="protein sequence ID" value="MBO8481251.1"/>
    <property type="molecule type" value="Genomic_DNA"/>
</dbReference>
<dbReference type="InterPro" id="IPR025857">
    <property type="entry name" value="MacB_PCD"/>
</dbReference>
<evidence type="ECO:0000259" key="7">
    <source>
        <dbReference type="Pfam" id="PF02687"/>
    </source>
</evidence>
<sequence length="792" mass="87789">MNVFRIIRRNISLHAINAVGLSIVTASLLLSAGYLYRELNYDRHNTEAGRTARLSIGFQDEPVDGRIWGEIPVMLLKEIPEIEETASVFHIQSCGFDYGDRLVTAPDVFAVDSGFFRIFDVRMLESADGIPGSERIMVSESFASKLKGESVRDVLMSPVRTDSRKLRTDTFITGIFEDFPGTSHFHPDAIIYSSEGLGDVFAYVYVLVKEGTDLRELAGKISSLWNEAGIYPQGTVPKAILTPLTDIHLHSHNLREMGVNGNATFLWLIGGANTVLAIVVLFNLWLNGCIVFSYNRRFYYIMRLHGAQVSAVLANEARIALVTGTISTAAGLCLAHLAVHYGLIPLKIPPVAAAIICIAFLAAIVTVSLLPALKDTLRTRFSNTGEALEQMRFSYSNVRWMVSVQFFIVITVVTVASGIGMQMGLIEKTQSGGADKNTIVLKWQDDQVMENYALLKESLLKHPEIEAVTSAFQIPGDAIRDGAQVTAEGSGYPVKLPLLLVGEDFMEFFGIRMIGGNGFSPMDMDYQTENGLLHDRIAGNSFSDRTEEYIINEKAMRALGFSDPRQALGKTLGISQGTIDYIRKGTIVGVCEDFNYTGVFEDSVPLLIMQRNLFQSCIMIRMAPGCSEDGLEVFNKVWAGVNPQREPDYTLMSDIFNGQYRNEMNARRLTGLFSILCMVLADLGLIIFMAFIIKRRTREIAIRKVQGASVPGIVRMLNLDLIRYIAVAFIVSIPVSWLVLHRWLEHFSYKIHIWWWLFIAAGAIVAVIALASVSVQSWRAATANPVKGIGTE</sequence>
<dbReference type="Pfam" id="PF12704">
    <property type="entry name" value="MacB_PCD"/>
    <property type="match status" value="1"/>
</dbReference>
<evidence type="ECO:0000256" key="1">
    <source>
        <dbReference type="ARBA" id="ARBA00004651"/>
    </source>
</evidence>
<feature type="transmembrane region" description="Helical" evidence="6">
    <location>
        <begin position="753"/>
        <end position="773"/>
    </location>
</feature>
<feature type="transmembrane region" description="Helical" evidence="6">
    <location>
        <begin position="671"/>
        <end position="693"/>
    </location>
</feature>
<proteinExistence type="predicted"/>
<feature type="transmembrane region" description="Helical" evidence="6">
    <location>
        <begin position="400"/>
        <end position="421"/>
    </location>
</feature>
<dbReference type="AlphaFoldDB" id="A0A9D9IZW5"/>
<evidence type="ECO:0000313" key="10">
    <source>
        <dbReference type="Proteomes" id="UP000823772"/>
    </source>
</evidence>
<keyword evidence="3 6" id="KW-0812">Transmembrane</keyword>
<comment type="subcellular location">
    <subcellularLocation>
        <location evidence="1">Cell membrane</location>
        <topology evidence="1">Multi-pass membrane protein</topology>
    </subcellularLocation>
</comment>
<evidence type="ECO:0000256" key="2">
    <source>
        <dbReference type="ARBA" id="ARBA00022475"/>
    </source>
</evidence>
<dbReference type="InterPro" id="IPR003838">
    <property type="entry name" value="ABC3_permease_C"/>
</dbReference>
<reference evidence="9" key="2">
    <citation type="journal article" date="2021" name="PeerJ">
        <title>Extensive microbial diversity within the chicken gut microbiome revealed by metagenomics and culture.</title>
        <authorList>
            <person name="Gilroy R."/>
            <person name="Ravi A."/>
            <person name="Getino M."/>
            <person name="Pursley I."/>
            <person name="Horton D.L."/>
            <person name="Alikhan N.F."/>
            <person name="Baker D."/>
            <person name="Gharbi K."/>
            <person name="Hall N."/>
            <person name="Watson M."/>
            <person name="Adriaenssens E.M."/>
            <person name="Foster-Nyarko E."/>
            <person name="Jarju S."/>
            <person name="Secka A."/>
            <person name="Antonio M."/>
            <person name="Oren A."/>
            <person name="Chaudhuri R.R."/>
            <person name="La Ragione R."/>
            <person name="Hildebrand F."/>
            <person name="Pallen M.J."/>
        </authorList>
    </citation>
    <scope>NUCLEOTIDE SEQUENCE</scope>
    <source>
        <strain evidence="9">B3-2255</strain>
    </source>
</reference>
<name>A0A9D9IZW5_9BACT</name>
<protein>
    <submittedName>
        <fullName evidence="9">ABC transporter permease</fullName>
    </submittedName>
</protein>
<feature type="transmembrane region" description="Helical" evidence="6">
    <location>
        <begin position="721"/>
        <end position="741"/>
    </location>
</feature>
<comment type="caution">
    <text evidence="9">The sequence shown here is derived from an EMBL/GenBank/DDBJ whole genome shotgun (WGS) entry which is preliminary data.</text>
</comment>
<feature type="domain" description="MacB-like periplasmic core" evidence="8">
    <location>
        <begin position="15"/>
        <end position="222"/>
    </location>
</feature>
<evidence type="ECO:0000313" key="9">
    <source>
        <dbReference type="EMBL" id="MBO8481251.1"/>
    </source>
</evidence>
<reference evidence="9" key="1">
    <citation type="submission" date="2020-10" db="EMBL/GenBank/DDBJ databases">
        <authorList>
            <person name="Gilroy R."/>
        </authorList>
    </citation>
    <scope>NUCLEOTIDE SEQUENCE</scope>
    <source>
        <strain evidence="9">B3-2255</strain>
    </source>
</reference>
<dbReference type="GO" id="GO:0022857">
    <property type="term" value="F:transmembrane transporter activity"/>
    <property type="evidence" value="ECO:0007669"/>
    <property type="project" value="TreeGrafter"/>
</dbReference>
<dbReference type="Proteomes" id="UP000823772">
    <property type="component" value="Unassembled WGS sequence"/>
</dbReference>
<feature type="transmembrane region" description="Helical" evidence="6">
    <location>
        <begin position="12"/>
        <end position="36"/>
    </location>
</feature>
<evidence type="ECO:0000259" key="8">
    <source>
        <dbReference type="Pfam" id="PF12704"/>
    </source>
</evidence>
<keyword evidence="4 6" id="KW-1133">Transmembrane helix</keyword>
<evidence type="ECO:0000256" key="6">
    <source>
        <dbReference type="SAM" id="Phobius"/>
    </source>
</evidence>